<evidence type="ECO:0008006" key="4">
    <source>
        <dbReference type="Google" id="ProtNLM"/>
    </source>
</evidence>
<dbReference type="VEuPathDB" id="FungiDB:DIURU_001348"/>
<reference evidence="2 3" key="1">
    <citation type="submission" date="2019-07" db="EMBL/GenBank/DDBJ databases">
        <title>Genome assembly of two rare yeast pathogens: Diutina rugosa and Trichomonascus ciferrii.</title>
        <authorList>
            <person name="Mixao V."/>
            <person name="Saus E."/>
            <person name="Hansen A."/>
            <person name="Lass-Flor C."/>
            <person name="Gabaldon T."/>
        </authorList>
    </citation>
    <scope>NUCLEOTIDE SEQUENCE [LARGE SCALE GENOMIC DNA]</scope>
    <source>
        <strain evidence="2 3">CBS 613</strain>
    </source>
</reference>
<dbReference type="OrthoDB" id="10251727at2759"/>
<comment type="caution">
    <text evidence="2">The sequence shown here is derived from an EMBL/GenBank/DDBJ whole genome shotgun (WGS) entry which is preliminary data.</text>
</comment>
<dbReference type="OMA" id="SFYKPWK"/>
<feature type="compositionally biased region" description="Basic and acidic residues" evidence="1">
    <location>
        <begin position="329"/>
        <end position="349"/>
    </location>
</feature>
<name>A0A642UV24_DIURU</name>
<dbReference type="InterPro" id="IPR028364">
    <property type="entry name" value="Ribosomal_uL1/biogenesis"/>
</dbReference>
<dbReference type="Proteomes" id="UP000449547">
    <property type="component" value="Unassembled WGS sequence"/>
</dbReference>
<dbReference type="GeneID" id="54780001"/>
<dbReference type="Gene3D" id="3.40.50.790">
    <property type="match status" value="1"/>
</dbReference>
<sequence>MAKKSAKSSTTAPKKEKVTKKAKGSTKKSSPEPTPEPETAAGEGITRDLAVKALNEISKFLKNKEAEEKSSDKAQLFDDADDENDPNDVLYLQLSKKKYFSEKPQFKPEIIPVTHRVIPEEVKICLIVRDSAVDRIEEFEALDVAQIVPVKVVKTDYKNFEKRREFLKSYDLFIVDDAVLNIMPSALGKTFYRTTKYPLPVKAGKGIVIDELKENINQLLQSTSYMPPMGTTVSIKIGTVKNFDHAADNLMDVVKTLNLDDYRSVMVKSRQSPSLPLHYTEKVFTEDDIAEHDVDVKNKKDDEAFERKLLALGTTEDVEKVLGKKLKAKKADDKKKSTASTKDGKVSKK</sequence>
<dbReference type="InterPro" id="IPR016095">
    <property type="entry name" value="Ribosomal_uL1_3-a/b-sand"/>
</dbReference>
<accession>A0A642UV24</accession>
<protein>
    <recommendedName>
        <fullName evidence="4">Ribosomal protein L1</fullName>
    </recommendedName>
</protein>
<evidence type="ECO:0000256" key="1">
    <source>
        <dbReference type="SAM" id="MobiDB-lite"/>
    </source>
</evidence>
<dbReference type="InterPro" id="IPR023674">
    <property type="entry name" value="Ribosomal_uL1-like"/>
</dbReference>
<feature type="region of interest" description="Disordered" evidence="1">
    <location>
        <begin position="326"/>
        <end position="349"/>
    </location>
</feature>
<feature type="compositionally biased region" description="Basic residues" evidence="1">
    <location>
        <begin position="17"/>
        <end position="26"/>
    </location>
</feature>
<dbReference type="CDD" id="cd00403">
    <property type="entry name" value="Ribosomal_L1"/>
    <property type="match status" value="1"/>
</dbReference>
<organism evidence="2 3">
    <name type="scientific">Diutina rugosa</name>
    <name type="common">Yeast</name>
    <name type="synonym">Candida rugosa</name>
    <dbReference type="NCBI Taxonomy" id="5481"/>
    <lineage>
        <taxon>Eukaryota</taxon>
        <taxon>Fungi</taxon>
        <taxon>Dikarya</taxon>
        <taxon>Ascomycota</taxon>
        <taxon>Saccharomycotina</taxon>
        <taxon>Pichiomycetes</taxon>
        <taxon>Debaryomycetaceae</taxon>
        <taxon>Diutina</taxon>
    </lineage>
</organism>
<keyword evidence="3" id="KW-1185">Reference proteome</keyword>
<evidence type="ECO:0000313" key="3">
    <source>
        <dbReference type="Proteomes" id="UP000449547"/>
    </source>
</evidence>
<dbReference type="AlphaFoldDB" id="A0A642UV24"/>
<dbReference type="EMBL" id="SWFT01000041">
    <property type="protein sequence ID" value="KAA8905812.1"/>
    <property type="molecule type" value="Genomic_DNA"/>
</dbReference>
<evidence type="ECO:0000313" key="2">
    <source>
        <dbReference type="EMBL" id="KAA8905812.1"/>
    </source>
</evidence>
<dbReference type="Pfam" id="PF00687">
    <property type="entry name" value="Ribosomal_L1"/>
    <property type="match status" value="1"/>
</dbReference>
<proteinExistence type="predicted"/>
<dbReference type="SUPFAM" id="SSF56808">
    <property type="entry name" value="Ribosomal protein L1"/>
    <property type="match status" value="1"/>
</dbReference>
<dbReference type="RefSeq" id="XP_034013858.1">
    <property type="nucleotide sequence ID" value="XM_034153881.1"/>
</dbReference>
<feature type="region of interest" description="Disordered" evidence="1">
    <location>
        <begin position="1"/>
        <end position="47"/>
    </location>
</feature>
<gene>
    <name evidence="2" type="ORF">DIURU_001348</name>
</gene>